<name>A0A4R9BK88_9MICO</name>
<accession>A0A4R9BK88</accession>
<evidence type="ECO:0000313" key="2">
    <source>
        <dbReference type="Proteomes" id="UP000298468"/>
    </source>
</evidence>
<dbReference type="OrthoDB" id="4828169at2"/>
<proteinExistence type="predicted"/>
<dbReference type="EMBL" id="SOHM01000034">
    <property type="protein sequence ID" value="TFD85856.1"/>
    <property type="molecule type" value="Genomic_DNA"/>
</dbReference>
<keyword evidence="2" id="KW-1185">Reference proteome</keyword>
<protein>
    <submittedName>
        <fullName evidence="1">Uncharacterized protein</fullName>
    </submittedName>
</protein>
<evidence type="ECO:0000313" key="1">
    <source>
        <dbReference type="EMBL" id="TFD85856.1"/>
    </source>
</evidence>
<dbReference type="AlphaFoldDB" id="A0A4R9BK88"/>
<sequence length="96" mass="10326">MANLIVTSAALDDSAEKLSSIKTEFDGADRRATTDADVWGASPVEAAMEKFGTDWSIHRGHISTAIGDLHKKLEDMSTAWNNTEQGLSDSLTTESV</sequence>
<dbReference type="Proteomes" id="UP000298468">
    <property type="component" value="Unassembled WGS sequence"/>
</dbReference>
<organism evidence="1 2">
    <name type="scientific">Cryobacterium lactosi</name>
    <dbReference type="NCBI Taxonomy" id="1259202"/>
    <lineage>
        <taxon>Bacteria</taxon>
        <taxon>Bacillati</taxon>
        <taxon>Actinomycetota</taxon>
        <taxon>Actinomycetes</taxon>
        <taxon>Micrococcales</taxon>
        <taxon>Microbacteriaceae</taxon>
        <taxon>Cryobacterium</taxon>
    </lineage>
</organism>
<comment type="caution">
    <text evidence="1">The sequence shown here is derived from an EMBL/GenBank/DDBJ whole genome shotgun (WGS) entry which is preliminary data.</text>
</comment>
<reference evidence="1 2" key="1">
    <citation type="submission" date="2019-03" db="EMBL/GenBank/DDBJ databases">
        <title>Genomics of glacier-inhabiting Cryobacterium strains.</title>
        <authorList>
            <person name="Liu Q."/>
            <person name="Xin Y.-H."/>
        </authorList>
    </citation>
    <scope>NUCLEOTIDE SEQUENCE [LARGE SCALE GENOMIC DNA]</scope>
    <source>
        <strain evidence="1 2">Sr59</strain>
    </source>
</reference>
<gene>
    <name evidence="1" type="ORF">E3T61_17175</name>
</gene>
<dbReference type="RefSeq" id="WP_134642068.1">
    <property type="nucleotide sequence ID" value="NZ_SOHM01000034.1"/>
</dbReference>